<evidence type="ECO:0000313" key="10">
    <source>
        <dbReference type="Proteomes" id="UP000238083"/>
    </source>
</evidence>
<evidence type="ECO:0000256" key="3">
    <source>
        <dbReference type="ARBA" id="ARBA00022475"/>
    </source>
</evidence>
<dbReference type="GO" id="GO:0005886">
    <property type="term" value="C:plasma membrane"/>
    <property type="evidence" value="ECO:0007669"/>
    <property type="project" value="UniProtKB-SubCell"/>
</dbReference>
<keyword evidence="10" id="KW-1185">Reference proteome</keyword>
<gene>
    <name evidence="9" type="ORF">CLV37_10374</name>
</gene>
<dbReference type="AlphaFoldDB" id="A0A2T0R659"/>
<dbReference type="Pfam" id="PF00528">
    <property type="entry name" value="BPD_transp_1"/>
    <property type="match status" value="1"/>
</dbReference>
<evidence type="ECO:0000256" key="7">
    <source>
        <dbReference type="RuleBase" id="RU363032"/>
    </source>
</evidence>
<dbReference type="InterPro" id="IPR035906">
    <property type="entry name" value="MetI-like_sf"/>
</dbReference>
<feature type="transmembrane region" description="Helical" evidence="7">
    <location>
        <begin position="137"/>
        <end position="155"/>
    </location>
</feature>
<proteinExistence type="inferred from homology"/>
<protein>
    <submittedName>
        <fullName evidence="9">ABC-type nitrate/sulfonate/bicarbonate transport system permease component</fullName>
    </submittedName>
</protein>
<dbReference type="PROSITE" id="PS50928">
    <property type="entry name" value="ABC_TM1"/>
    <property type="match status" value="1"/>
</dbReference>
<dbReference type="SUPFAM" id="SSF161098">
    <property type="entry name" value="MetI-like"/>
    <property type="match status" value="1"/>
</dbReference>
<reference evidence="9 10" key="1">
    <citation type="submission" date="2018-03" db="EMBL/GenBank/DDBJ databases">
        <title>Genomic Encyclopedia of Archaeal and Bacterial Type Strains, Phase II (KMG-II): from individual species to whole genera.</title>
        <authorList>
            <person name="Goeker M."/>
        </authorList>
    </citation>
    <scope>NUCLEOTIDE SEQUENCE [LARGE SCALE GENOMIC DNA]</scope>
    <source>
        <strain evidence="9 10">DSM 19711</strain>
    </source>
</reference>
<dbReference type="RefSeq" id="WP_106208778.1">
    <property type="nucleotide sequence ID" value="NZ_PVZF01000003.1"/>
</dbReference>
<feature type="domain" description="ABC transmembrane type-1" evidence="8">
    <location>
        <begin position="93"/>
        <end position="281"/>
    </location>
</feature>
<keyword evidence="4 7" id="KW-0812">Transmembrane</keyword>
<sequence length="293" mass="30979">MAVPVQNTVQNAVPDVAANPVHQNRSGASVAAAVSRRIGVAVLTLLISTVVLVVAWYALLRLFDVDAFVGKRPLDVYDYLFSVPKAAENRAAIEAALKITLTDSVTGFVTGVVAAVVVASLFTVLRPLEFVFMPLAMLLRSVPLVAMAPLIGILFGRGLGGQAAIGGVVVFFPVLVNAATGLRSASPQAIDVIRVNGGSKWTALRKVAIPSALPNLFAAIRISVPGAVIGAMLYEWLFSGTGMGAEIFRANSQVQYNKVWSIVVVVTFTSILLYTLVSIVETLVLAKYPRSTT</sequence>
<dbReference type="PANTHER" id="PTHR30151">
    <property type="entry name" value="ALKANE SULFONATE ABC TRANSPORTER-RELATED, MEMBRANE SUBUNIT"/>
    <property type="match status" value="1"/>
</dbReference>
<dbReference type="EMBL" id="PVZF01000003">
    <property type="protein sequence ID" value="PRY16643.1"/>
    <property type="molecule type" value="Genomic_DNA"/>
</dbReference>
<accession>A0A2T0R659</accession>
<feature type="transmembrane region" description="Helical" evidence="7">
    <location>
        <begin position="105"/>
        <end position="125"/>
    </location>
</feature>
<feature type="transmembrane region" description="Helical" evidence="7">
    <location>
        <begin position="259"/>
        <end position="286"/>
    </location>
</feature>
<evidence type="ECO:0000256" key="4">
    <source>
        <dbReference type="ARBA" id="ARBA00022692"/>
    </source>
</evidence>
<comment type="caution">
    <text evidence="9">The sequence shown here is derived from an EMBL/GenBank/DDBJ whole genome shotgun (WGS) entry which is preliminary data.</text>
</comment>
<organism evidence="9 10">
    <name type="scientific">Kineococcus rhizosphaerae</name>
    <dbReference type="NCBI Taxonomy" id="559628"/>
    <lineage>
        <taxon>Bacteria</taxon>
        <taxon>Bacillati</taxon>
        <taxon>Actinomycetota</taxon>
        <taxon>Actinomycetes</taxon>
        <taxon>Kineosporiales</taxon>
        <taxon>Kineosporiaceae</taxon>
        <taxon>Kineococcus</taxon>
    </lineage>
</organism>
<comment type="subcellular location">
    <subcellularLocation>
        <location evidence="1 7">Cell membrane</location>
        <topology evidence="1 7">Multi-pass membrane protein</topology>
    </subcellularLocation>
</comment>
<feature type="transmembrane region" description="Helical" evidence="7">
    <location>
        <begin position="161"/>
        <end position="180"/>
    </location>
</feature>
<evidence type="ECO:0000313" key="9">
    <source>
        <dbReference type="EMBL" id="PRY16643.1"/>
    </source>
</evidence>
<keyword evidence="3" id="KW-1003">Cell membrane</keyword>
<keyword evidence="6 7" id="KW-0472">Membrane</keyword>
<dbReference type="InterPro" id="IPR000515">
    <property type="entry name" value="MetI-like"/>
</dbReference>
<dbReference type="Proteomes" id="UP000238083">
    <property type="component" value="Unassembled WGS sequence"/>
</dbReference>
<evidence type="ECO:0000256" key="5">
    <source>
        <dbReference type="ARBA" id="ARBA00022989"/>
    </source>
</evidence>
<comment type="similarity">
    <text evidence="7">Belongs to the binding-protein-dependent transport system permease family.</text>
</comment>
<feature type="transmembrane region" description="Helical" evidence="7">
    <location>
        <begin position="38"/>
        <end position="59"/>
    </location>
</feature>
<evidence type="ECO:0000256" key="2">
    <source>
        <dbReference type="ARBA" id="ARBA00022448"/>
    </source>
</evidence>
<feature type="transmembrane region" description="Helical" evidence="7">
    <location>
        <begin position="216"/>
        <end position="239"/>
    </location>
</feature>
<evidence type="ECO:0000256" key="1">
    <source>
        <dbReference type="ARBA" id="ARBA00004651"/>
    </source>
</evidence>
<keyword evidence="5 7" id="KW-1133">Transmembrane helix</keyword>
<evidence type="ECO:0000259" key="8">
    <source>
        <dbReference type="PROSITE" id="PS50928"/>
    </source>
</evidence>
<dbReference type="Gene3D" id="1.10.3720.10">
    <property type="entry name" value="MetI-like"/>
    <property type="match status" value="1"/>
</dbReference>
<dbReference type="GO" id="GO:0055085">
    <property type="term" value="P:transmembrane transport"/>
    <property type="evidence" value="ECO:0007669"/>
    <property type="project" value="InterPro"/>
</dbReference>
<dbReference type="CDD" id="cd06261">
    <property type="entry name" value="TM_PBP2"/>
    <property type="match status" value="1"/>
</dbReference>
<dbReference type="PANTHER" id="PTHR30151:SF0">
    <property type="entry name" value="ABC TRANSPORTER PERMEASE PROTEIN MJ0413-RELATED"/>
    <property type="match status" value="1"/>
</dbReference>
<evidence type="ECO:0000256" key="6">
    <source>
        <dbReference type="ARBA" id="ARBA00023136"/>
    </source>
</evidence>
<keyword evidence="2 7" id="KW-0813">Transport</keyword>
<dbReference type="OrthoDB" id="7274389at2"/>
<name>A0A2T0R659_9ACTN</name>